<dbReference type="InterPro" id="IPR029787">
    <property type="entry name" value="Nucleotide_cyclase"/>
</dbReference>
<reference evidence="3 4" key="1">
    <citation type="submission" date="2019-08" db="EMBL/GenBank/DDBJ databases">
        <title>In-depth cultivation of the pig gut microbiome towards novel bacterial diversity and tailored functional studies.</title>
        <authorList>
            <person name="Wylensek D."/>
            <person name="Hitch T.C.A."/>
            <person name="Clavel T."/>
        </authorList>
    </citation>
    <scope>NUCLEOTIDE SEQUENCE [LARGE SCALE GENOMIC DNA]</scope>
    <source>
        <strain evidence="3 4">MUC/MUC-530-WT-4D</strain>
    </source>
</reference>
<dbReference type="InterPro" id="IPR050469">
    <property type="entry name" value="Diguanylate_Cyclase"/>
</dbReference>
<name>A0A6L5YUN9_9FIRM</name>
<dbReference type="SMART" id="SM00267">
    <property type="entry name" value="GGDEF"/>
    <property type="match status" value="1"/>
</dbReference>
<keyword evidence="1" id="KW-1133">Transmembrane helix</keyword>
<dbReference type="Proteomes" id="UP000474024">
    <property type="component" value="Unassembled WGS sequence"/>
</dbReference>
<dbReference type="CDD" id="cd01949">
    <property type="entry name" value="GGDEF"/>
    <property type="match status" value="1"/>
</dbReference>
<dbReference type="Gene3D" id="3.30.70.270">
    <property type="match status" value="1"/>
</dbReference>
<feature type="domain" description="GGDEF" evidence="2">
    <location>
        <begin position="437"/>
        <end position="570"/>
    </location>
</feature>
<keyword evidence="1" id="KW-0472">Membrane</keyword>
<dbReference type="SUPFAM" id="SSF55073">
    <property type="entry name" value="Nucleotide cyclase"/>
    <property type="match status" value="1"/>
</dbReference>
<feature type="transmembrane region" description="Helical" evidence="1">
    <location>
        <begin position="371"/>
        <end position="390"/>
    </location>
</feature>
<evidence type="ECO:0000313" key="3">
    <source>
        <dbReference type="EMBL" id="MST75887.1"/>
    </source>
</evidence>
<comment type="caution">
    <text evidence="3">The sequence shown here is derived from an EMBL/GenBank/DDBJ whole genome shotgun (WGS) entry which is preliminary data.</text>
</comment>
<keyword evidence="4" id="KW-1185">Reference proteome</keyword>
<sequence length="572" mass="66515">MRKGRKNFKNYTIAAVSFLALAVIVFLLLTYTSERKLQPDYEELNDHWEVEINGKQYKDVTLSNFTFPVTNKGDVIQLTRVLNRKVRVQNPVLRMYSIHSVVEVYMNNAMIYGYGREDYKEGKLLGYGYQYIPLPQGYQGHEIRIVLTVSENNAFTGIQSMRIANERNMLQQVMSGDRIRLAIALFLIVFGILVGLITTVMIVRDISFARLFYIALFSLLIGCWTLCNNDLISYFTQDLKVKVYMEYLCVYALPIPMLLYFYEPVHEKSMGKWLLGSYWMLLIVQIAFFLYALAAQLLNYIHFPAFLVFAHVVMMLDIIFVIVLAIVSLKKKGSRVRGLRSGVSIVLVFILFELIRYNVDKYIRHFEGNQYNSTLCFGALAVVGFLMLDYTGHIKRGLFRQAQQTLLEKMAYTDELTGLFNRRKCDETLEQYQRECRQFALISMDLNLLKHYNDCYGHERGDELLKCFAGVLNDTFPEEALKARFGGDEFMVLLPFSDEKKTRQLVKRLRANMEKENASNSHVQLSSAIGYVCSSELEDEQDIHRIYNEADHRMYEDKRSMKAELQRENVEK</sequence>
<feature type="transmembrane region" description="Helical" evidence="1">
    <location>
        <begin position="244"/>
        <end position="262"/>
    </location>
</feature>
<dbReference type="InterPro" id="IPR043128">
    <property type="entry name" value="Rev_trsase/Diguanyl_cyclase"/>
</dbReference>
<dbReference type="InterPro" id="IPR000160">
    <property type="entry name" value="GGDEF_dom"/>
</dbReference>
<feature type="transmembrane region" description="Helical" evidence="1">
    <location>
        <begin position="274"/>
        <end position="294"/>
    </location>
</feature>
<evidence type="ECO:0000259" key="2">
    <source>
        <dbReference type="PROSITE" id="PS50887"/>
    </source>
</evidence>
<dbReference type="PANTHER" id="PTHR45138">
    <property type="entry name" value="REGULATORY COMPONENTS OF SENSORY TRANSDUCTION SYSTEM"/>
    <property type="match status" value="1"/>
</dbReference>
<dbReference type="NCBIfam" id="TIGR00254">
    <property type="entry name" value="GGDEF"/>
    <property type="match status" value="1"/>
</dbReference>
<evidence type="ECO:0000256" key="1">
    <source>
        <dbReference type="SAM" id="Phobius"/>
    </source>
</evidence>
<feature type="transmembrane region" description="Helical" evidence="1">
    <location>
        <begin position="210"/>
        <end position="232"/>
    </location>
</feature>
<feature type="transmembrane region" description="Helical" evidence="1">
    <location>
        <begin position="12"/>
        <end position="31"/>
    </location>
</feature>
<proteinExistence type="predicted"/>
<dbReference type="PANTHER" id="PTHR45138:SF9">
    <property type="entry name" value="DIGUANYLATE CYCLASE DGCM-RELATED"/>
    <property type="match status" value="1"/>
</dbReference>
<feature type="transmembrane region" description="Helical" evidence="1">
    <location>
        <begin position="339"/>
        <end position="359"/>
    </location>
</feature>
<protein>
    <submittedName>
        <fullName evidence="3">Diguanylate cyclase</fullName>
    </submittedName>
</protein>
<evidence type="ECO:0000313" key="4">
    <source>
        <dbReference type="Proteomes" id="UP000474024"/>
    </source>
</evidence>
<dbReference type="Pfam" id="PF00990">
    <property type="entry name" value="GGDEF"/>
    <property type="match status" value="1"/>
</dbReference>
<keyword evidence="1" id="KW-0812">Transmembrane</keyword>
<feature type="transmembrane region" description="Helical" evidence="1">
    <location>
        <begin position="300"/>
        <end position="327"/>
    </location>
</feature>
<dbReference type="GO" id="GO:0052621">
    <property type="term" value="F:diguanylate cyclase activity"/>
    <property type="evidence" value="ECO:0007669"/>
    <property type="project" value="TreeGrafter"/>
</dbReference>
<dbReference type="AlphaFoldDB" id="A0A6L5YUN9"/>
<gene>
    <name evidence="3" type="ORF">FYJ75_12960</name>
</gene>
<dbReference type="EMBL" id="VUNI01000029">
    <property type="protein sequence ID" value="MST75887.1"/>
    <property type="molecule type" value="Genomic_DNA"/>
</dbReference>
<feature type="transmembrane region" description="Helical" evidence="1">
    <location>
        <begin position="179"/>
        <end position="203"/>
    </location>
</feature>
<organism evidence="3 4">
    <name type="scientific">Roseburia porci</name>
    <dbReference type="NCBI Taxonomy" id="2605790"/>
    <lineage>
        <taxon>Bacteria</taxon>
        <taxon>Bacillati</taxon>
        <taxon>Bacillota</taxon>
        <taxon>Clostridia</taxon>
        <taxon>Lachnospirales</taxon>
        <taxon>Lachnospiraceae</taxon>
        <taxon>Roseburia</taxon>
    </lineage>
</organism>
<dbReference type="RefSeq" id="WP_154430856.1">
    <property type="nucleotide sequence ID" value="NZ_VUNI01000029.1"/>
</dbReference>
<dbReference type="PROSITE" id="PS50887">
    <property type="entry name" value="GGDEF"/>
    <property type="match status" value="1"/>
</dbReference>
<accession>A0A6L5YUN9</accession>